<keyword evidence="4" id="KW-1185">Reference proteome</keyword>
<dbReference type="Gene3D" id="3.30.530.20">
    <property type="match status" value="1"/>
</dbReference>
<dbReference type="InterPro" id="IPR013538">
    <property type="entry name" value="ASHA1/2-like_C"/>
</dbReference>
<dbReference type="Pfam" id="PF08327">
    <property type="entry name" value="AHSA1"/>
    <property type="match status" value="1"/>
</dbReference>
<organism evidence="3 4">
    <name type="scientific">Streptomyces solicathayae</name>
    <dbReference type="NCBI Taxonomy" id="3081768"/>
    <lineage>
        <taxon>Bacteria</taxon>
        <taxon>Bacillati</taxon>
        <taxon>Actinomycetota</taxon>
        <taxon>Actinomycetes</taxon>
        <taxon>Kitasatosporales</taxon>
        <taxon>Streptomycetaceae</taxon>
        <taxon>Streptomyces</taxon>
    </lineage>
</organism>
<comment type="similarity">
    <text evidence="1">Belongs to the AHA1 family.</text>
</comment>
<dbReference type="EMBL" id="CP137573">
    <property type="protein sequence ID" value="WOX22831.1"/>
    <property type="molecule type" value="Genomic_DNA"/>
</dbReference>
<sequence>MTETISHGIGATQDGDEHTLRFVLDLPHPRVAVWVAVATPEGLPQWLCAADPLEPRLGGRVTLRWLNGDTVVSGRVTAWDPEVVAEYTVDPPHGRIRFHLEQGPGGGSTVLRFTNAFRGTREEKLDTLAGWHDHFERLARALDGHPTDWRTWTAERWQHLRDLYERDEAPWPKWEP</sequence>
<dbReference type="RefSeq" id="WP_318104137.1">
    <property type="nucleotide sequence ID" value="NZ_CP137573.1"/>
</dbReference>
<name>A0ABZ0LTP0_9ACTN</name>
<proteinExistence type="inferred from homology"/>
<feature type="domain" description="Activator of Hsp90 ATPase homologue 1/2-like C-terminal" evidence="2">
    <location>
        <begin position="28"/>
        <end position="142"/>
    </location>
</feature>
<dbReference type="SUPFAM" id="SSF55961">
    <property type="entry name" value="Bet v1-like"/>
    <property type="match status" value="1"/>
</dbReference>
<gene>
    <name evidence="3" type="ORF">R2D22_16065</name>
</gene>
<protein>
    <submittedName>
        <fullName evidence="3">SRPBCC domain-containing protein</fullName>
    </submittedName>
</protein>
<reference evidence="3 4" key="1">
    <citation type="submission" date="2023-10" db="EMBL/GenBank/DDBJ databases">
        <title>The genome sequence of Streptomyces sp. HUAS YS2.</title>
        <authorList>
            <person name="Mo P."/>
        </authorList>
    </citation>
    <scope>NUCLEOTIDE SEQUENCE [LARGE SCALE GENOMIC DNA]</scope>
    <source>
        <strain evidence="3 4">HUAS YS2</strain>
    </source>
</reference>
<dbReference type="InterPro" id="IPR023393">
    <property type="entry name" value="START-like_dom_sf"/>
</dbReference>
<evidence type="ECO:0000313" key="4">
    <source>
        <dbReference type="Proteomes" id="UP001301731"/>
    </source>
</evidence>
<accession>A0ABZ0LTP0</accession>
<dbReference type="Proteomes" id="UP001301731">
    <property type="component" value="Chromosome"/>
</dbReference>
<evidence type="ECO:0000256" key="1">
    <source>
        <dbReference type="ARBA" id="ARBA00006817"/>
    </source>
</evidence>
<evidence type="ECO:0000259" key="2">
    <source>
        <dbReference type="Pfam" id="PF08327"/>
    </source>
</evidence>
<evidence type="ECO:0000313" key="3">
    <source>
        <dbReference type="EMBL" id="WOX22831.1"/>
    </source>
</evidence>